<evidence type="ECO:0000313" key="2">
    <source>
        <dbReference type="EMBL" id="MCQ8773113.1"/>
    </source>
</evidence>
<proteinExistence type="predicted"/>
<feature type="region of interest" description="Disordered" evidence="1">
    <location>
        <begin position="1"/>
        <end position="34"/>
    </location>
</feature>
<dbReference type="EMBL" id="JANIID010000027">
    <property type="protein sequence ID" value="MCQ8773113.1"/>
    <property type="molecule type" value="Genomic_DNA"/>
</dbReference>
<dbReference type="RefSeq" id="WP_168095075.1">
    <property type="nucleotide sequence ID" value="NZ_JAATER010000349.1"/>
</dbReference>
<reference evidence="2" key="1">
    <citation type="submission" date="2022-06" db="EMBL/GenBank/DDBJ databases">
        <title>WGS of actinobacteria.</title>
        <authorList>
            <person name="Thawai C."/>
        </authorList>
    </citation>
    <scope>NUCLEOTIDE SEQUENCE</scope>
    <source>
        <strain evidence="2">AA8</strain>
    </source>
</reference>
<comment type="caution">
    <text evidence="2">The sequence shown here is derived from an EMBL/GenBank/DDBJ whole genome shotgun (WGS) entry which is preliminary data.</text>
</comment>
<sequence length="194" mass="20630">MAPSGLNRSTETGGLPFDHAVHGQRSAADTGSLNTETIGQRIEDFINWANGEAARLDLPAHTIPPDAHSAIGAICFRRTLTWHIARRPGGLIALAIRYGHLRTAISGNYASRSRDGIHDLLDVETALATVNTITRLSDSLDAGAGISGPAARRALHAATQARRFQCATITARTARDVLQNPNLARPSTTIPTPC</sequence>
<feature type="compositionally biased region" description="Polar residues" evidence="1">
    <location>
        <begin position="1"/>
        <end position="12"/>
    </location>
</feature>
<protein>
    <submittedName>
        <fullName evidence="2">Uncharacterized protein</fullName>
    </submittedName>
</protein>
<dbReference type="AlphaFoldDB" id="A0A9X2RNQ3"/>
<evidence type="ECO:0000313" key="3">
    <source>
        <dbReference type="Proteomes" id="UP001142374"/>
    </source>
</evidence>
<keyword evidence="3" id="KW-1185">Reference proteome</keyword>
<accession>A0A9X2RNQ3</accession>
<evidence type="ECO:0000256" key="1">
    <source>
        <dbReference type="SAM" id="MobiDB-lite"/>
    </source>
</evidence>
<name>A0A9X2RNQ3_9ACTN</name>
<organism evidence="2 3">
    <name type="scientific">Streptomyces telluris</name>
    <dbReference type="NCBI Taxonomy" id="2720021"/>
    <lineage>
        <taxon>Bacteria</taxon>
        <taxon>Bacillati</taxon>
        <taxon>Actinomycetota</taxon>
        <taxon>Actinomycetes</taxon>
        <taxon>Kitasatosporales</taxon>
        <taxon>Streptomycetaceae</taxon>
        <taxon>Streptomyces</taxon>
    </lineage>
</organism>
<dbReference type="Proteomes" id="UP001142374">
    <property type="component" value="Unassembled WGS sequence"/>
</dbReference>
<gene>
    <name evidence="2" type="ORF">NQU55_25600</name>
</gene>